<keyword evidence="3" id="KW-1185">Reference proteome</keyword>
<dbReference type="InterPro" id="IPR003428">
    <property type="entry name" value="MAM33"/>
</dbReference>
<dbReference type="InterPro" id="IPR036561">
    <property type="entry name" value="MAM33_sf"/>
</dbReference>
<dbReference type="AlphaFoldDB" id="A0AAP0PLW8"/>
<evidence type="ECO:0008006" key="4">
    <source>
        <dbReference type="Google" id="ProtNLM"/>
    </source>
</evidence>
<organism evidence="2 3">
    <name type="scientific">Stephania cephalantha</name>
    <dbReference type="NCBI Taxonomy" id="152367"/>
    <lineage>
        <taxon>Eukaryota</taxon>
        <taxon>Viridiplantae</taxon>
        <taxon>Streptophyta</taxon>
        <taxon>Embryophyta</taxon>
        <taxon>Tracheophyta</taxon>
        <taxon>Spermatophyta</taxon>
        <taxon>Magnoliopsida</taxon>
        <taxon>Ranunculales</taxon>
        <taxon>Menispermaceae</taxon>
        <taxon>Menispermoideae</taxon>
        <taxon>Cissampelideae</taxon>
        <taxon>Stephania</taxon>
    </lineage>
</organism>
<gene>
    <name evidence="2" type="ORF">Scep_006111</name>
</gene>
<sequence length="253" mass="28643">MRFSVFSAKQALRFNVSLVFTTLLRLLQKCFSNPKSAKIRASENMQRSIQLLKRSYRAARDAELLSIVQSELKHERSSKPYQDARGSLGGFVVDWDQERFKDVVLRRECESGEEIAVSALLEEEEEEEVEGIGDEGFRCRVLMKVCVKKPGLRSLLQFDCVSSSGGDGARPDFSVCNACYLPSMSSCGDSIYKGPSFRSLDSHLQAAFKEYLRAKGIGEELIGFLLQYLHRKENDQYGQWLGKIESMLLMEGH</sequence>
<name>A0AAP0PLW8_9MAGN</name>
<evidence type="ECO:0000313" key="2">
    <source>
        <dbReference type="EMBL" id="KAK9147354.1"/>
    </source>
</evidence>
<comment type="caution">
    <text evidence="2">The sequence shown here is derived from an EMBL/GenBank/DDBJ whole genome shotgun (WGS) entry which is preliminary data.</text>
</comment>
<accession>A0AAP0PLW8</accession>
<evidence type="ECO:0000256" key="1">
    <source>
        <dbReference type="SAM" id="SignalP"/>
    </source>
</evidence>
<evidence type="ECO:0000313" key="3">
    <source>
        <dbReference type="Proteomes" id="UP001419268"/>
    </source>
</evidence>
<protein>
    <recommendedName>
        <fullName evidence="4">Mitochondrial glycoprotein</fullName>
    </recommendedName>
</protein>
<proteinExistence type="predicted"/>
<dbReference type="GO" id="GO:0005759">
    <property type="term" value="C:mitochondrial matrix"/>
    <property type="evidence" value="ECO:0007669"/>
    <property type="project" value="InterPro"/>
</dbReference>
<dbReference type="Pfam" id="PF02330">
    <property type="entry name" value="MAM33"/>
    <property type="match status" value="1"/>
</dbReference>
<dbReference type="EMBL" id="JBBNAG010000003">
    <property type="protein sequence ID" value="KAK9147354.1"/>
    <property type="molecule type" value="Genomic_DNA"/>
</dbReference>
<reference evidence="2 3" key="1">
    <citation type="submission" date="2024-01" db="EMBL/GenBank/DDBJ databases">
        <title>Genome assemblies of Stephania.</title>
        <authorList>
            <person name="Yang L."/>
        </authorList>
    </citation>
    <scope>NUCLEOTIDE SEQUENCE [LARGE SCALE GENOMIC DNA]</scope>
    <source>
        <strain evidence="2">JXDWG</strain>
        <tissue evidence="2">Leaf</tissue>
    </source>
</reference>
<dbReference type="SUPFAM" id="SSF54529">
    <property type="entry name" value="Mitochondrial glycoprotein MAM33-like"/>
    <property type="match status" value="1"/>
</dbReference>
<feature type="chain" id="PRO_5042899581" description="Mitochondrial glycoprotein" evidence="1">
    <location>
        <begin position="33"/>
        <end position="253"/>
    </location>
</feature>
<dbReference type="PANTHER" id="PTHR10826:SF1">
    <property type="entry name" value="COMPLEMENT COMPONENT 1 Q SUBCOMPONENT-BINDING PROTEIN, MITOCHONDRIAL"/>
    <property type="match status" value="1"/>
</dbReference>
<dbReference type="Proteomes" id="UP001419268">
    <property type="component" value="Unassembled WGS sequence"/>
</dbReference>
<feature type="signal peptide" evidence="1">
    <location>
        <begin position="1"/>
        <end position="32"/>
    </location>
</feature>
<dbReference type="Gene3D" id="3.10.280.10">
    <property type="entry name" value="Mitochondrial glycoprotein"/>
    <property type="match status" value="1"/>
</dbReference>
<dbReference type="PANTHER" id="PTHR10826">
    <property type="entry name" value="COMPLEMENT COMPONENT 1"/>
    <property type="match status" value="1"/>
</dbReference>
<keyword evidence="1" id="KW-0732">Signal</keyword>